<feature type="repeat" description="ANK" evidence="3">
    <location>
        <begin position="170"/>
        <end position="202"/>
    </location>
</feature>
<keyword evidence="2" id="KW-0067">ATP-binding</keyword>
<dbReference type="SUPFAM" id="SSF52540">
    <property type="entry name" value="P-loop containing nucleoside triphosphate hydrolases"/>
    <property type="match status" value="1"/>
</dbReference>
<dbReference type="Pfam" id="PF07724">
    <property type="entry name" value="AAA_2"/>
    <property type="match status" value="1"/>
</dbReference>
<evidence type="ECO:0000256" key="3">
    <source>
        <dbReference type="PROSITE-ProRule" id="PRU00023"/>
    </source>
</evidence>
<dbReference type="InterPro" id="IPR002110">
    <property type="entry name" value="Ankyrin_rpt"/>
</dbReference>
<dbReference type="InterPro" id="IPR027417">
    <property type="entry name" value="P-loop_NTPase"/>
</dbReference>
<dbReference type="SMART" id="SM00248">
    <property type="entry name" value="ANK"/>
    <property type="match status" value="2"/>
</dbReference>
<dbReference type="GO" id="GO:0034605">
    <property type="term" value="P:cellular response to heat"/>
    <property type="evidence" value="ECO:0007669"/>
    <property type="project" value="TreeGrafter"/>
</dbReference>
<dbReference type="InterPro" id="IPR001270">
    <property type="entry name" value="ClpA/B"/>
</dbReference>
<dbReference type="GO" id="GO:0016887">
    <property type="term" value="F:ATP hydrolysis activity"/>
    <property type="evidence" value="ECO:0007669"/>
    <property type="project" value="InterPro"/>
</dbReference>
<sequence length="389" mass="43695">MTIWACSLRKFLLIGRNVLLCSVVSRYKRFISNFAYPPSSGLMKLPLFALAFPTIQLKTIGLDFKGFKNPDIFECILSMNSKSLSSILKGSKEAVKDRHSLGWTPLMLAVVTRNYEAVKELLKSGSNPNDVDNYAGIVRTAHDLRMMSSEVEWIRLTQFSDFLNPSADFRGCSALHYAVLINDSKLVRLLLEFGADPTIVNERGHRPVMYAKDSSIRDLLAEAESKKAEEVAAKEREERRLQPLENRLRKVIVGQEAAIRTVSAAIRRKENGWYDEDHPLVFLFLGSSGIGKTELAKQVAAYLHKDIKKGFIRIDMSEYQEKHEVSKFIGSPPGYVGHEEGGQLTRALAACPNAVVLFDETEKAHPDVLTALLQLFDEIRCAASYRPDQ</sequence>
<accession>A0AA85BPX5</accession>
<dbReference type="PROSITE" id="PS50088">
    <property type="entry name" value="ANK_REPEAT"/>
    <property type="match status" value="2"/>
</dbReference>
<evidence type="ECO:0000313" key="6">
    <source>
        <dbReference type="WBParaSite" id="SMTH1_68810.1"/>
    </source>
</evidence>
<dbReference type="GO" id="GO:0005524">
    <property type="term" value="F:ATP binding"/>
    <property type="evidence" value="ECO:0007669"/>
    <property type="project" value="UniProtKB-KW"/>
</dbReference>
<dbReference type="PANTHER" id="PTHR11638:SF93">
    <property type="entry name" value="MITOCHONDRIAL DISAGGREGASE"/>
    <property type="match status" value="1"/>
</dbReference>
<dbReference type="InterPro" id="IPR036770">
    <property type="entry name" value="Ankyrin_rpt-contain_sf"/>
</dbReference>
<dbReference type="GO" id="GO:0005739">
    <property type="term" value="C:mitochondrion"/>
    <property type="evidence" value="ECO:0007669"/>
    <property type="project" value="TreeGrafter"/>
</dbReference>
<organism evidence="5 6">
    <name type="scientific">Schistosoma mattheei</name>
    <dbReference type="NCBI Taxonomy" id="31246"/>
    <lineage>
        <taxon>Eukaryota</taxon>
        <taxon>Metazoa</taxon>
        <taxon>Spiralia</taxon>
        <taxon>Lophotrochozoa</taxon>
        <taxon>Platyhelminthes</taxon>
        <taxon>Trematoda</taxon>
        <taxon>Digenea</taxon>
        <taxon>Strigeidida</taxon>
        <taxon>Schistosomatoidea</taxon>
        <taxon>Schistosomatidae</taxon>
        <taxon>Schistosoma</taxon>
    </lineage>
</organism>
<dbReference type="CDD" id="cd19499">
    <property type="entry name" value="RecA-like_ClpB_Hsp104-like"/>
    <property type="match status" value="1"/>
</dbReference>
<dbReference type="SUPFAM" id="SSF48403">
    <property type="entry name" value="Ankyrin repeat"/>
    <property type="match status" value="1"/>
</dbReference>
<keyword evidence="3" id="KW-0040">ANK repeat</keyword>
<evidence type="ECO:0000256" key="1">
    <source>
        <dbReference type="ARBA" id="ARBA00022741"/>
    </source>
</evidence>
<dbReference type="WBParaSite" id="SMTH1_68810.1">
    <property type="protein sequence ID" value="SMTH1_68810.1"/>
    <property type="gene ID" value="SMTH1_68810"/>
</dbReference>
<feature type="domain" description="ATPase AAA-type core" evidence="4">
    <location>
        <begin position="281"/>
        <end position="380"/>
    </location>
</feature>
<dbReference type="AlphaFoldDB" id="A0AA85BPX5"/>
<dbReference type="Gene3D" id="1.25.40.20">
    <property type="entry name" value="Ankyrin repeat-containing domain"/>
    <property type="match status" value="1"/>
</dbReference>
<name>A0AA85BPX5_9TREM</name>
<dbReference type="Proteomes" id="UP000050791">
    <property type="component" value="Unassembled WGS sequence"/>
</dbReference>
<keyword evidence="1" id="KW-0547">Nucleotide-binding</keyword>
<reference evidence="6" key="1">
    <citation type="submission" date="2023-11" db="UniProtKB">
        <authorList>
            <consortium name="WormBaseParasite"/>
        </authorList>
    </citation>
    <scope>IDENTIFICATION</scope>
</reference>
<dbReference type="InterPro" id="IPR003959">
    <property type="entry name" value="ATPase_AAA_core"/>
</dbReference>
<dbReference type="Gene3D" id="3.40.50.300">
    <property type="entry name" value="P-loop containing nucleotide triphosphate hydrolases"/>
    <property type="match status" value="1"/>
</dbReference>
<evidence type="ECO:0000256" key="2">
    <source>
        <dbReference type="ARBA" id="ARBA00022840"/>
    </source>
</evidence>
<dbReference type="PANTHER" id="PTHR11638">
    <property type="entry name" value="ATP-DEPENDENT CLP PROTEASE"/>
    <property type="match status" value="1"/>
</dbReference>
<feature type="repeat" description="ANK" evidence="3">
    <location>
        <begin position="101"/>
        <end position="133"/>
    </location>
</feature>
<dbReference type="PRINTS" id="PR00300">
    <property type="entry name" value="CLPPROTEASEA"/>
</dbReference>
<protein>
    <recommendedName>
        <fullName evidence="4">ATPase AAA-type core domain-containing protein</fullName>
    </recommendedName>
</protein>
<evidence type="ECO:0000259" key="4">
    <source>
        <dbReference type="Pfam" id="PF07724"/>
    </source>
</evidence>
<dbReference type="PROSITE" id="PS50297">
    <property type="entry name" value="ANK_REP_REGION"/>
    <property type="match status" value="2"/>
</dbReference>
<dbReference type="InterPro" id="IPR050130">
    <property type="entry name" value="ClpA_ClpB"/>
</dbReference>
<proteinExistence type="predicted"/>
<dbReference type="Pfam" id="PF00023">
    <property type="entry name" value="Ank"/>
    <property type="match status" value="2"/>
</dbReference>
<evidence type="ECO:0000313" key="5">
    <source>
        <dbReference type="Proteomes" id="UP000050791"/>
    </source>
</evidence>